<feature type="domain" description="Thioredoxin" evidence="3">
    <location>
        <begin position="459"/>
        <end position="584"/>
    </location>
</feature>
<name>A0A8S1RFQ0_9CILI</name>
<dbReference type="Proteomes" id="UP000692954">
    <property type="component" value="Unassembled WGS sequence"/>
</dbReference>
<dbReference type="FunFam" id="3.40.30.10:FF:000223">
    <property type="entry name" value="protein disulfide-isomerase isoform X2"/>
    <property type="match status" value="2"/>
</dbReference>
<feature type="chain" id="PRO_5035766413" description="Thioredoxin domain-containing protein" evidence="2">
    <location>
        <begin position="17"/>
        <end position="591"/>
    </location>
</feature>
<keyword evidence="5" id="KW-1185">Reference proteome</keyword>
<dbReference type="CDD" id="cd02961">
    <property type="entry name" value="PDI_a_family"/>
    <property type="match status" value="1"/>
</dbReference>
<dbReference type="InterPro" id="IPR017937">
    <property type="entry name" value="Thioredoxin_CS"/>
</dbReference>
<dbReference type="Pfam" id="PF13848">
    <property type="entry name" value="Thioredoxin_6"/>
    <property type="match status" value="1"/>
</dbReference>
<evidence type="ECO:0000259" key="3">
    <source>
        <dbReference type="PROSITE" id="PS51352"/>
    </source>
</evidence>
<dbReference type="CDD" id="cd02995">
    <property type="entry name" value="PDI_a_PDI_a'_C"/>
    <property type="match status" value="1"/>
</dbReference>
<evidence type="ECO:0000313" key="5">
    <source>
        <dbReference type="Proteomes" id="UP000692954"/>
    </source>
</evidence>
<protein>
    <recommendedName>
        <fullName evidence="3">Thioredoxin domain-containing protein</fullName>
    </recommendedName>
</protein>
<dbReference type="AlphaFoldDB" id="A0A8S1RFQ0"/>
<feature type="signal peptide" evidence="2">
    <location>
        <begin position="1"/>
        <end position="16"/>
    </location>
</feature>
<evidence type="ECO:0000256" key="1">
    <source>
        <dbReference type="ARBA" id="ARBA00006347"/>
    </source>
</evidence>
<dbReference type="InterPro" id="IPR013766">
    <property type="entry name" value="Thioredoxin_domain"/>
</dbReference>
<organism evidence="4 5">
    <name type="scientific">Paramecium sonneborni</name>
    <dbReference type="NCBI Taxonomy" id="65129"/>
    <lineage>
        <taxon>Eukaryota</taxon>
        <taxon>Sar</taxon>
        <taxon>Alveolata</taxon>
        <taxon>Ciliophora</taxon>
        <taxon>Intramacronucleata</taxon>
        <taxon>Oligohymenophorea</taxon>
        <taxon>Peniculida</taxon>
        <taxon>Parameciidae</taxon>
        <taxon>Paramecium</taxon>
    </lineage>
</organism>
<accession>A0A8S1RFQ0</accession>
<keyword evidence="2" id="KW-0732">Signal</keyword>
<evidence type="ECO:0000313" key="4">
    <source>
        <dbReference type="EMBL" id="CAD8125789.1"/>
    </source>
</evidence>
<comment type="caution">
    <text evidence="4">The sequence shown here is derived from an EMBL/GenBank/DDBJ whole genome shotgun (WGS) entry which is preliminary data.</text>
</comment>
<comment type="similarity">
    <text evidence="1">Belongs to the protein disulfide isomerase family.</text>
</comment>
<dbReference type="EMBL" id="CAJJDN010000162">
    <property type="protein sequence ID" value="CAD8125789.1"/>
    <property type="molecule type" value="Genomic_DNA"/>
</dbReference>
<reference evidence="4" key="1">
    <citation type="submission" date="2021-01" db="EMBL/GenBank/DDBJ databases">
        <authorList>
            <consortium name="Genoscope - CEA"/>
            <person name="William W."/>
        </authorList>
    </citation>
    <scope>NUCLEOTIDE SEQUENCE</scope>
</reference>
<feature type="domain" description="Thioredoxin" evidence="3">
    <location>
        <begin position="7"/>
        <end position="130"/>
    </location>
</feature>
<dbReference type="OrthoDB" id="72053at2759"/>
<dbReference type="GO" id="GO:0034976">
    <property type="term" value="P:response to endoplasmic reticulum stress"/>
    <property type="evidence" value="ECO:0007669"/>
    <property type="project" value="TreeGrafter"/>
</dbReference>
<gene>
    <name evidence="4" type="ORF">PSON_ATCC_30995.1.T1620052</name>
</gene>
<dbReference type="PANTHER" id="PTHR18929:SF240">
    <property type="entry name" value="PROTEIN DISULFIDE-ISOMERASE"/>
    <property type="match status" value="1"/>
</dbReference>
<proteinExistence type="inferred from homology"/>
<feature type="domain" description="Thioredoxin" evidence="3">
    <location>
        <begin position="326"/>
        <end position="456"/>
    </location>
</feature>
<dbReference type="GO" id="GO:0003756">
    <property type="term" value="F:protein disulfide isomerase activity"/>
    <property type="evidence" value="ECO:0007669"/>
    <property type="project" value="TreeGrafter"/>
</dbReference>
<dbReference type="PANTHER" id="PTHR18929">
    <property type="entry name" value="PROTEIN DISULFIDE ISOMERASE"/>
    <property type="match status" value="1"/>
</dbReference>
<dbReference type="Pfam" id="PF00085">
    <property type="entry name" value="Thioredoxin"/>
    <property type="match status" value="3"/>
</dbReference>
<dbReference type="FunFam" id="3.40.30.10:FF:000426">
    <property type="entry name" value="Putative Disulfide-isomerase A4"/>
    <property type="match status" value="1"/>
</dbReference>
<evidence type="ECO:0000256" key="2">
    <source>
        <dbReference type="SAM" id="SignalP"/>
    </source>
</evidence>
<dbReference type="PROSITE" id="PS00194">
    <property type="entry name" value="THIOREDOXIN_1"/>
    <property type="match status" value="3"/>
</dbReference>
<sequence>MKFFLLLALTLVIIQTEEIPEVDGILQLSRRNFQQALDTHPRLLVKFYIDTCGYCQKMKPVFIELGKRLKEYGFVLGEVNAQESKALAAKHDAKAYPTLKLFRNGDSYDFPNSSDSLEMLFEFALQHSYGPITKLYNQEEVDLFLKRSNIAVLKYVKDEEDLSRVSLEHIQVRFGIIENDGLRYGYPHKYTIINKDIDKPIHYNGDVNGLSELISTKGYPLVFSLNEEEFMKSENDKIPLIGIAGQKNGVLHKRFKYVAEQYQNSTRFVIIDPNLDLCNRRFEYLIKQSPIAQNTIYYYDYETKKTTTTTFSDDQVGTLKKAVESLIEEATRPKREAERLARLIKGDGQVHKLTTDNFNEQVFENHRHVFVKFYAPWCGHCQTLAPTFEKLAQELQRDDLVIAEVDHTANQFDDIPIEGYPTLYLFQQEGHNKTRKEYEGDRSLSGMKAFLERHLGKTENQQQQTPQFSEVKNEGTVIELTSENFDNIVINSKQDVLVKFFAPWCGHCKAMAESYKDLAKNLSNNQNILIAEMDWTTHKTSAVEIKGFPTLIFFKKGQDKPEQIKYQSARTAEALAKFIEENSSFIQKEDL</sequence>
<dbReference type="PROSITE" id="PS51352">
    <property type="entry name" value="THIOREDOXIN_2"/>
    <property type="match status" value="3"/>
</dbReference>
<dbReference type="GO" id="GO:0005783">
    <property type="term" value="C:endoplasmic reticulum"/>
    <property type="evidence" value="ECO:0007669"/>
    <property type="project" value="TreeGrafter"/>
</dbReference>
<dbReference type="GO" id="GO:0006457">
    <property type="term" value="P:protein folding"/>
    <property type="evidence" value="ECO:0007669"/>
    <property type="project" value="TreeGrafter"/>
</dbReference>